<evidence type="ECO:0000256" key="2">
    <source>
        <dbReference type="SAM" id="Phobius"/>
    </source>
</evidence>
<dbReference type="Proteomes" id="UP000587396">
    <property type="component" value="Unassembled WGS sequence"/>
</dbReference>
<evidence type="ECO:0000313" key="4">
    <source>
        <dbReference type="Proteomes" id="UP000587396"/>
    </source>
</evidence>
<accession>A0A842JIQ4</accession>
<protein>
    <submittedName>
        <fullName evidence="3">Alcohol dehydrogenase</fullName>
    </submittedName>
</protein>
<dbReference type="EMBL" id="JACMSE010000006">
    <property type="protein sequence ID" value="MBC2889635.1"/>
    <property type="molecule type" value="Genomic_DNA"/>
</dbReference>
<gene>
    <name evidence="3" type="ORF">H7313_09815</name>
</gene>
<feature type="compositionally biased region" description="Basic and acidic residues" evidence="1">
    <location>
        <begin position="110"/>
        <end position="121"/>
    </location>
</feature>
<dbReference type="AlphaFoldDB" id="A0A842JIQ4"/>
<keyword evidence="4" id="KW-1185">Reference proteome</keyword>
<dbReference type="RefSeq" id="WP_080142939.1">
    <property type="nucleotide sequence ID" value="NZ_JACMSE010000006.1"/>
</dbReference>
<keyword evidence="2" id="KW-0812">Transmembrane</keyword>
<proteinExistence type="predicted"/>
<name>A0A842JIQ4_9ACTN</name>
<keyword evidence="2" id="KW-0472">Membrane</keyword>
<sequence>MSVKSREKIALVVFLGLIVLSLCGLGWYLLAGHSWNVAASNLDDTFGSMDGYTAIVYPGTAVEAEAEASADGGKPSAKGASKKAADAAGTSGSADAVDFQDDAASTDATQEPRADDGKPASDEPASEAGADAAAAGSVGDGPAAGAATSSGVAGSTDGSLAPKKKALSVAEAKEGYEDKGATVFSLDTVDLGAYSEGVILKKGGHRFGVFSIGAPTSSIVLEKQIAYFKRYKVDFIVLVTPDKEYAEGVAGIDIVVSTQDEDLFVMGETIDGTFYVDAPAVGSVGAILISPSNVVSAKVLQAA</sequence>
<feature type="region of interest" description="Disordered" evidence="1">
    <location>
        <begin position="91"/>
        <end position="160"/>
    </location>
</feature>
<feature type="compositionally biased region" description="Low complexity" evidence="1">
    <location>
        <begin position="122"/>
        <end position="159"/>
    </location>
</feature>
<evidence type="ECO:0000256" key="1">
    <source>
        <dbReference type="SAM" id="MobiDB-lite"/>
    </source>
</evidence>
<keyword evidence="2" id="KW-1133">Transmembrane helix</keyword>
<reference evidence="3 4" key="1">
    <citation type="submission" date="2020-08" db="EMBL/GenBank/DDBJ databases">
        <authorList>
            <person name="Liu C."/>
            <person name="Sun Q."/>
        </authorList>
    </citation>
    <scope>NUCLEOTIDE SEQUENCE [LARGE SCALE GENOMIC DNA]</scope>
    <source>
        <strain evidence="3 4">N22</strain>
    </source>
</reference>
<evidence type="ECO:0000313" key="3">
    <source>
        <dbReference type="EMBL" id="MBC2889635.1"/>
    </source>
</evidence>
<feature type="transmembrane region" description="Helical" evidence="2">
    <location>
        <begin position="9"/>
        <end position="30"/>
    </location>
</feature>
<comment type="caution">
    <text evidence="3">The sequence shown here is derived from an EMBL/GenBank/DDBJ whole genome shotgun (WGS) entry which is preliminary data.</text>
</comment>
<organism evidence="3 4">
    <name type="scientific">Gordonibacter massiliensis</name>
    <name type="common">ex Traore et al. 2017</name>
    <dbReference type="NCBI Taxonomy" id="1841863"/>
    <lineage>
        <taxon>Bacteria</taxon>
        <taxon>Bacillati</taxon>
        <taxon>Actinomycetota</taxon>
        <taxon>Coriobacteriia</taxon>
        <taxon>Eggerthellales</taxon>
        <taxon>Eggerthellaceae</taxon>
        <taxon>Gordonibacter</taxon>
    </lineage>
</organism>